<evidence type="ECO:0000313" key="2">
    <source>
        <dbReference type="EMBL" id="ENO98842.1"/>
    </source>
</evidence>
<sequence length="117" mass="12766">MPPTFMREEHAVIRATATNNKWRRRSREEWQAVFARFAVSGLGIEPFCIGEGLSESSFRRWRSLLGSQTPPAARPGSGATSEPTGFVDAGTLKLGGTGRLELRLDLGDGVILHLSRG</sequence>
<dbReference type="EMBL" id="AMXF01000004">
    <property type="protein sequence ID" value="ENO98842.1"/>
    <property type="molecule type" value="Genomic_DNA"/>
</dbReference>
<dbReference type="AlphaFoldDB" id="N6ZWI4"/>
<evidence type="ECO:0000313" key="3">
    <source>
        <dbReference type="Proteomes" id="UP000013047"/>
    </source>
</evidence>
<comment type="caution">
    <text evidence="2">The sequence shown here is derived from an EMBL/GenBank/DDBJ whole genome shotgun (WGS) entry which is preliminary data.</text>
</comment>
<reference evidence="2 3" key="1">
    <citation type="submission" date="2012-09" db="EMBL/GenBank/DDBJ databases">
        <title>Draft Genome Sequences of 6 Strains from Genus Thauera.</title>
        <authorList>
            <person name="Liu B."/>
            <person name="Shapleigh J.P."/>
            <person name="Frostegard A.H."/>
        </authorList>
    </citation>
    <scope>NUCLEOTIDE SEQUENCE [LARGE SCALE GENOMIC DNA]</scope>
    <source>
        <strain evidence="2 3">B4P</strain>
    </source>
</reference>
<protein>
    <submittedName>
        <fullName evidence="2">Uncharacterized protein</fullName>
    </submittedName>
</protein>
<dbReference type="Proteomes" id="UP000013047">
    <property type="component" value="Unassembled WGS sequence"/>
</dbReference>
<name>N6ZWI4_9RHOO</name>
<feature type="region of interest" description="Disordered" evidence="1">
    <location>
        <begin position="67"/>
        <end position="90"/>
    </location>
</feature>
<proteinExistence type="predicted"/>
<accession>N6ZWI4</accession>
<evidence type="ECO:0000256" key="1">
    <source>
        <dbReference type="SAM" id="MobiDB-lite"/>
    </source>
</evidence>
<organism evidence="2 3">
    <name type="scientific">Thauera phenylacetica B4P</name>
    <dbReference type="NCBI Taxonomy" id="1234382"/>
    <lineage>
        <taxon>Bacteria</taxon>
        <taxon>Pseudomonadati</taxon>
        <taxon>Pseudomonadota</taxon>
        <taxon>Betaproteobacteria</taxon>
        <taxon>Rhodocyclales</taxon>
        <taxon>Zoogloeaceae</taxon>
        <taxon>Thauera</taxon>
    </lineage>
</organism>
<dbReference type="NCBIfam" id="NF047593">
    <property type="entry name" value="IS66_ISAeme5_TnpA"/>
    <property type="match status" value="1"/>
</dbReference>
<keyword evidence="3" id="KW-1185">Reference proteome</keyword>
<gene>
    <name evidence="2" type="ORF">C667_01798</name>
</gene>